<sequence>MKKIVTSICIGLLTACTSTSDTSSTNNANSETVFQDFVLNQELSSVDRVAPFILSDYMVLDKQFVALETRNRKYFLASVSQQNCADLNFAERIGVLQHEKDVLNVSDQIVRVGFEDQGCIVNNLYKLNKVQYEELSNINIRRRYNTSVNAPTRF</sequence>
<evidence type="ECO:0000313" key="1">
    <source>
        <dbReference type="EMBL" id="GAA0356491.1"/>
    </source>
</evidence>
<dbReference type="EMBL" id="BAAAEI010000010">
    <property type="protein sequence ID" value="GAA0356491.1"/>
    <property type="molecule type" value="Genomic_DNA"/>
</dbReference>
<accession>A0ABN0X6R5</accession>
<dbReference type="Pfam" id="PF20101">
    <property type="entry name" value="DUF6491"/>
    <property type="match status" value="1"/>
</dbReference>
<evidence type="ECO:0000313" key="2">
    <source>
        <dbReference type="Proteomes" id="UP001501757"/>
    </source>
</evidence>
<evidence type="ECO:0008006" key="3">
    <source>
        <dbReference type="Google" id="ProtNLM"/>
    </source>
</evidence>
<dbReference type="RefSeq" id="WP_343844739.1">
    <property type="nucleotide sequence ID" value="NZ_BAAAEI010000010.1"/>
</dbReference>
<dbReference type="Proteomes" id="UP001501757">
    <property type="component" value="Unassembled WGS sequence"/>
</dbReference>
<dbReference type="PROSITE" id="PS51257">
    <property type="entry name" value="PROKAR_LIPOPROTEIN"/>
    <property type="match status" value="1"/>
</dbReference>
<proteinExistence type="predicted"/>
<gene>
    <name evidence="1" type="ORF">GCM10009092_20900</name>
</gene>
<keyword evidence="2" id="KW-1185">Reference proteome</keyword>
<comment type="caution">
    <text evidence="1">The sequence shown here is derived from an EMBL/GenBank/DDBJ whole genome shotgun (WGS) entry which is preliminary data.</text>
</comment>
<name>A0ABN0X6R5_9ALTE</name>
<reference evidence="1 2" key="1">
    <citation type="journal article" date="2019" name="Int. J. Syst. Evol. Microbiol.">
        <title>The Global Catalogue of Microorganisms (GCM) 10K type strain sequencing project: providing services to taxonomists for standard genome sequencing and annotation.</title>
        <authorList>
            <consortium name="The Broad Institute Genomics Platform"/>
            <consortium name="The Broad Institute Genome Sequencing Center for Infectious Disease"/>
            <person name="Wu L."/>
            <person name="Ma J."/>
        </authorList>
    </citation>
    <scope>NUCLEOTIDE SEQUENCE [LARGE SCALE GENOMIC DNA]</scope>
    <source>
        <strain evidence="1 2">JCM 13378</strain>
    </source>
</reference>
<dbReference type="InterPro" id="IPR045500">
    <property type="entry name" value="DUF6491"/>
</dbReference>
<protein>
    <recommendedName>
        <fullName evidence="3">Lipoprotein</fullName>
    </recommendedName>
</protein>
<organism evidence="1 2">
    <name type="scientific">Bowmanella denitrificans</name>
    <dbReference type="NCBI Taxonomy" id="366582"/>
    <lineage>
        <taxon>Bacteria</taxon>
        <taxon>Pseudomonadati</taxon>
        <taxon>Pseudomonadota</taxon>
        <taxon>Gammaproteobacteria</taxon>
        <taxon>Alteromonadales</taxon>
        <taxon>Alteromonadaceae</taxon>
        <taxon>Bowmanella</taxon>
    </lineage>
</organism>